<keyword evidence="3" id="KW-0812">Transmembrane</keyword>
<dbReference type="InterPro" id="IPR031424">
    <property type="entry name" value="QVR-like"/>
</dbReference>
<name>A0A154PAR1_DUFNO</name>
<comment type="subcellular location">
    <subcellularLocation>
        <location evidence="1">Membrane</location>
        <topology evidence="1">Lipid-anchor</topology>
        <topology evidence="1">GPI-anchor</topology>
    </subcellularLocation>
</comment>
<keyword evidence="5" id="KW-1133">Transmembrane helix</keyword>
<accession>A0A154PAR1</accession>
<keyword evidence="6" id="KW-0472">Membrane</keyword>
<dbReference type="EMBL" id="KQ434860">
    <property type="protein sequence ID" value="KZC08921.1"/>
    <property type="molecule type" value="Genomic_DNA"/>
</dbReference>
<dbReference type="GO" id="GO:0032222">
    <property type="term" value="P:regulation of synaptic transmission, cholinergic"/>
    <property type="evidence" value="ECO:0007669"/>
    <property type="project" value="InterPro"/>
</dbReference>
<keyword evidence="8" id="KW-0449">Lipoprotein</keyword>
<dbReference type="AlphaFoldDB" id="A0A154PAR1"/>
<keyword evidence="7" id="KW-0325">Glycoprotein</keyword>
<reference evidence="9 10" key="1">
    <citation type="submission" date="2015-07" db="EMBL/GenBank/DDBJ databases">
        <title>The genome of Dufourea novaeangliae.</title>
        <authorList>
            <person name="Pan H."/>
            <person name="Kapheim K."/>
        </authorList>
    </citation>
    <scope>NUCLEOTIDE SEQUENCE [LARGE SCALE GENOMIC DNA]</scope>
    <source>
        <strain evidence="9">0120121106</strain>
        <tissue evidence="9">Whole body</tissue>
    </source>
</reference>
<organism evidence="9 10">
    <name type="scientific">Dufourea novaeangliae</name>
    <name type="common">Sweat bee</name>
    <dbReference type="NCBI Taxonomy" id="178035"/>
    <lineage>
        <taxon>Eukaryota</taxon>
        <taxon>Metazoa</taxon>
        <taxon>Ecdysozoa</taxon>
        <taxon>Arthropoda</taxon>
        <taxon>Hexapoda</taxon>
        <taxon>Insecta</taxon>
        <taxon>Pterygota</taxon>
        <taxon>Neoptera</taxon>
        <taxon>Endopterygota</taxon>
        <taxon>Hymenoptera</taxon>
        <taxon>Apocrita</taxon>
        <taxon>Aculeata</taxon>
        <taxon>Apoidea</taxon>
        <taxon>Anthophila</taxon>
        <taxon>Halictidae</taxon>
        <taxon>Rophitinae</taxon>
        <taxon>Dufourea</taxon>
    </lineage>
</organism>
<keyword evidence="2" id="KW-0336">GPI-anchor</keyword>
<proteinExistence type="predicted"/>
<evidence type="ECO:0000256" key="8">
    <source>
        <dbReference type="ARBA" id="ARBA00023288"/>
    </source>
</evidence>
<evidence type="ECO:0000256" key="5">
    <source>
        <dbReference type="ARBA" id="ARBA00022989"/>
    </source>
</evidence>
<evidence type="ECO:0000256" key="4">
    <source>
        <dbReference type="ARBA" id="ARBA00022729"/>
    </source>
</evidence>
<dbReference type="InterPro" id="IPR050975">
    <property type="entry name" value="Sleep_regulator"/>
</dbReference>
<evidence type="ECO:0000256" key="6">
    <source>
        <dbReference type="ARBA" id="ARBA00023136"/>
    </source>
</evidence>
<evidence type="ECO:0000256" key="1">
    <source>
        <dbReference type="ARBA" id="ARBA00004589"/>
    </source>
</evidence>
<gene>
    <name evidence="9" type="ORF">WN55_00312</name>
</gene>
<evidence type="ECO:0000313" key="10">
    <source>
        <dbReference type="Proteomes" id="UP000076502"/>
    </source>
</evidence>
<dbReference type="Pfam" id="PF17064">
    <property type="entry name" value="QVR"/>
    <property type="match status" value="1"/>
</dbReference>
<protein>
    <submittedName>
        <fullName evidence="9">Uncharacterized protein</fullName>
    </submittedName>
</protein>
<dbReference type="PANTHER" id="PTHR33562">
    <property type="entry name" value="ATILLA, ISOFORM B-RELATED-RELATED"/>
    <property type="match status" value="1"/>
</dbReference>
<evidence type="ECO:0000256" key="2">
    <source>
        <dbReference type="ARBA" id="ARBA00022622"/>
    </source>
</evidence>
<dbReference type="GO" id="GO:0030431">
    <property type="term" value="P:sleep"/>
    <property type="evidence" value="ECO:0007669"/>
    <property type="project" value="InterPro"/>
</dbReference>
<dbReference type="OrthoDB" id="6582325at2759"/>
<evidence type="ECO:0000256" key="3">
    <source>
        <dbReference type="ARBA" id="ARBA00022692"/>
    </source>
</evidence>
<feature type="non-terminal residue" evidence="9">
    <location>
        <position position="1"/>
    </location>
</feature>
<evidence type="ECO:0000256" key="7">
    <source>
        <dbReference type="ARBA" id="ARBA00023180"/>
    </source>
</evidence>
<sequence>RIIIFQKILKMVRFTFTDENFRCYMCTSLTNPGCDTDPQAHNIEPVKCTLNNMKDWERTVQQHRVLSSLSHIFDVDHSWNHQAYAPLACAKMVLKVNKTEVIVRSCQTAKTETIDPCKAIQGKFNNDLSSLEHCDLCMQDACNSSIGLTPRIRDVLLSVLGTVILAAIYNGA</sequence>
<evidence type="ECO:0000313" key="9">
    <source>
        <dbReference type="EMBL" id="KZC08921.1"/>
    </source>
</evidence>
<dbReference type="Proteomes" id="UP000076502">
    <property type="component" value="Unassembled WGS sequence"/>
</dbReference>
<dbReference type="GO" id="GO:0098552">
    <property type="term" value="C:side of membrane"/>
    <property type="evidence" value="ECO:0007669"/>
    <property type="project" value="UniProtKB-KW"/>
</dbReference>
<keyword evidence="10" id="KW-1185">Reference proteome</keyword>
<keyword evidence="4" id="KW-0732">Signal</keyword>